<gene>
    <name evidence="2" type="ORF">ACFQE0_17490</name>
</gene>
<sequence>MKTLATLSLAALGLAVSLAPASAEDRSVTVYTGAGGITVPASALAAPQPARKAATDVAPARNVRVVLASPYRAMN</sequence>
<evidence type="ECO:0000313" key="2">
    <source>
        <dbReference type="EMBL" id="MFC6791253.1"/>
    </source>
</evidence>
<dbReference type="RefSeq" id="WP_378971926.1">
    <property type="nucleotide sequence ID" value="NZ_JBHSWN010000001.1"/>
</dbReference>
<proteinExistence type="predicted"/>
<keyword evidence="1" id="KW-0732">Signal</keyword>
<comment type="caution">
    <text evidence="2">The sequence shown here is derived from an EMBL/GenBank/DDBJ whole genome shotgun (WGS) entry which is preliminary data.</text>
</comment>
<keyword evidence="3" id="KW-1185">Reference proteome</keyword>
<feature type="chain" id="PRO_5045457466" description="Tripartite tricarboxylate transporter substrate binding protein" evidence="1">
    <location>
        <begin position="24"/>
        <end position="75"/>
    </location>
</feature>
<name>A0ABW2BLF3_9HYPH</name>
<dbReference type="EMBL" id="JBHSWN010000001">
    <property type="protein sequence ID" value="MFC6791253.1"/>
    <property type="molecule type" value="Genomic_DNA"/>
</dbReference>
<reference evidence="3" key="1">
    <citation type="journal article" date="2019" name="Int. J. Syst. Evol. Microbiol.">
        <title>The Global Catalogue of Microorganisms (GCM) 10K type strain sequencing project: providing services to taxonomists for standard genome sequencing and annotation.</title>
        <authorList>
            <consortium name="The Broad Institute Genomics Platform"/>
            <consortium name="The Broad Institute Genome Sequencing Center for Infectious Disease"/>
            <person name="Wu L."/>
            <person name="Ma J."/>
        </authorList>
    </citation>
    <scope>NUCLEOTIDE SEQUENCE [LARGE SCALE GENOMIC DNA]</scope>
    <source>
        <strain evidence="3">CCUG 48316</strain>
    </source>
</reference>
<organism evidence="2 3">
    <name type="scientific">Methylobacterium komagatae</name>
    <dbReference type="NCBI Taxonomy" id="374425"/>
    <lineage>
        <taxon>Bacteria</taxon>
        <taxon>Pseudomonadati</taxon>
        <taxon>Pseudomonadota</taxon>
        <taxon>Alphaproteobacteria</taxon>
        <taxon>Hyphomicrobiales</taxon>
        <taxon>Methylobacteriaceae</taxon>
        <taxon>Methylobacterium</taxon>
    </lineage>
</organism>
<dbReference type="Proteomes" id="UP001596292">
    <property type="component" value="Unassembled WGS sequence"/>
</dbReference>
<protein>
    <recommendedName>
        <fullName evidence="4">Tripartite tricarboxylate transporter substrate binding protein</fullName>
    </recommendedName>
</protein>
<feature type="signal peptide" evidence="1">
    <location>
        <begin position="1"/>
        <end position="23"/>
    </location>
</feature>
<evidence type="ECO:0008006" key="4">
    <source>
        <dbReference type="Google" id="ProtNLM"/>
    </source>
</evidence>
<accession>A0ABW2BLF3</accession>
<evidence type="ECO:0000256" key="1">
    <source>
        <dbReference type="SAM" id="SignalP"/>
    </source>
</evidence>
<evidence type="ECO:0000313" key="3">
    <source>
        <dbReference type="Proteomes" id="UP001596292"/>
    </source>
</evidence>